<dbReference type="PROSITE" id="PS50005">
    <property type="entry name" value="TPR"/>
    <property type="match status" value="1"/>
</dbReference>
<sequence>MVGMDGETCLRQAYDAIFQGDFELAVHWFGQAIALEPDNAAYLYSGSITCARSGKLALALAYARKAAQLQPDNQAYSLNLRMIESRQRISDVRQLLAAPVPDIEACVEMLKEAAQLDPLSADARLILGILYRMQRNYKQSLESLRDALQLEPQNEEAKRLLHEVRAERRRLLKHQYSQYNPQRNR</sequence>
<keyword evidence="2 3" id="KW-0802">TPR repeat</keyword>
<dbReference type="Proteomes" id="UP000282076">
    <property type="component" value="Unassembled WGS sequence"/>
</dbReference>
<comment type="caution">
    <text evidence="4">The sequence shown here is derived from an EMBL/GenBank/DDBJ whole genome shotgun (WGS) entry which is preliminary data.</text>
</comment>
<gene>
    <name evidence="4" type="ORF">D7Z26_03310</name>
</gene>
<evidence type="ECO:0000256" key="2">
    <source>
        <dbReference type="ARBA" id="ARBA00022803"/>
    </source>
</evidence>
<reference evidence="4 5" key="1">
    <citation type="submission" date="2018-10" db="EMBL/GenBank/DDBJ databases">
        <title>Cohnella sp. M2MS4P-1, whole genome shotgun sequence.</title>
        <authorList>
            <person name="Tuo L."/>
        </authorList>
    </citation>
    <scope>NUCLEOTIDE SEQUENCE [LARGE SCALE GENOMIC DNA]</scope>
    <source>
        <strain evidence="4 5">M2MS4P-1</strain>
    </source>
</reference>
<accession>A0A494Y2Y7</accession>
<dbReference type="PROSITE" id="PS50293">
    <property type="entry name" value="TPR_REGION"/>
    <property type="match status" value="1"/>
</dbReference>
<evidence type="ECO:0000256" key="1">
    <source>
        <dbReference type="ARBA" id="ARBA00022737"/>
    </source>
</evidence>
<name>A0A494Y2Y7_9BACL</name>
<dbReference type="InterPro" id="IPR050498">
    <property type="entry name" value="Ycf3"/>
</dbReference>
<dbReference type="InterPro" id="IPR019734">
    <property type="entry name" value="TPR_rpt"/>
</dbReference>
<dbReference type="PANTHER" id="PTHR44858">
    <property type="entry name" value="TETRATRICOPEPTIDE REPEAT PROTEIN 6"/>
    <property type="match status" value="1"/>
</dbReference>
<dbReference type="SMART" id="SM00028">
    <property type="entry name" value="TPR"/>
    <property type="match status" value="3"/>
</dbReference>
<dbReference type="Gene3D" id="1.25.40.10">
    <property type="entry name" value="Tetratricopeptide repeat domain"/>
    <property type="match status" value="2"/>
</dbReference>
<dbReference type="AlphaFoldDB" id="A0A494Y2Y7"/>
<dbReference type="SUPFAM" id="SSF48452">
    <property type="entry name" value="TPR-like"/>
    <property type="match status" value="1"/>
</dbReference>
<dbReference type="Pfam" id="PF13432">
    <property type="entry name" value="TPR_16"/>
    <property type="match status" value="2"/>
</dbReference>
<feature type="repeat" description="TPR" evidence="3">
    <location>
        <begin position="121"/>
        <end position="154"/>
    </location>
</feature>
<dbReference type="PANTHER" id="PTHR44858:SF1">
    <property type="entry name" value="UDP-N-ACETYLGLUCOSAMINE--PEPTIDE N-ACETYLGLUCOSAMINYLTRANSFERASE SPINDLY-RELATED"/>
    <property type="match status" value="1"/>
</dbReference>
<dbReference type="EMBL" id="RBZM01000002">
    <property type="protein sequence ID" value="RKP57029.1"/>
    <property type="molecule type" value="Genomic_DNA"/>
</dbReference>
<evidence type="ECO:0000313" key="4">
    <source>
        <dbReference type="EMBL" id="RKP57029.1"/>
    </source>
</evidence>
<evidence type="ECO:0000256" key="3">
    <source>
        <dbReference type="PROSITE-ProRule" id="PRU00339"/>
    </source>
</evidence>
<keyword evidence="1" id="KW-0677">Repeat</keyword>
<proteinExistence type="predicted"/>
<keyword evidence="5" id="KW-1185">Reference proteome</keyword>
<dbReference type="InterPro" id="IPR011990">
    <property type="entry name" value="TPR-like_helical_dom_sf"/>
</dbReference>
<organism evidence="4 5">
    <name type="scientific">Cohnella endophytica</name>
    <dbReference type="NCBI Taxonomy" id="2419778"/>
    <lineage>
        <taxon>Bacteria</taxon>
        <taxon>Bacillati</taxon>
        <taxon>Bacillota</taxon>
        <taxon>Bacilli</taxon>
        <taxon>Bacillales</taxon>
        <taxon>Paenibacillaceae</taxon>
        <taxon>Cohnella</taxon>
    </lineage>
</organism>
<protein>
    <submittedName>
        <fullName evidence="4">Tetratricopeptide repeat protein</fullName>
    </submittedName>
</protein>
<evidence type="ECO:0000313" key="5">
    <source>
        <dbReference type="Proteomes" id="UP000282076"/>
    </source>
</evidence>